<comment type="caution">
    <text evidence="1">The sequence shown here is derived from an EMBL/GenBank/DDBJ whole genome shotgun (WGS) entry which is preliminary data.</text>
</comment>
<dbReference type="EMBL" id="JANIIC010000027">
    <property type="protein sequence ID" value="MCQ8831823.1"/>
    <property type="molecule type" value="Genomic_DNA"/>
</dbReference>
<sequence>MYPTLFTIPGLKQFAEAIDAERQRQLAKRGDQQHPDGTGAEYYVAMADEARDICQQAAKYRENGSPWALILLEEVYKALAETDPHALRTELIQCAAVIQAWVSDIDRRAVAEFEAQLAQHGEREAS</sequence>
<dbReference type="AlphaFoldDB" id="A0A9X2RVB6"/>
<evidence type="ECO:0000313" key="1">
    <source>
        <dbReference type="EMBL" id="MCQ8831823.1"/>
    </source>
</evidence>
<dbReference type="Proteomes" id="UP001142400">
    <property type="component" value="Unassembled WGS sequence"/>
</dbReference>
<organism evidence="1 2">
    <name type="scientific">Streptomyces malaysiensis subsp. samsunensis</name>
    <dbReference type="NCBI Taxonomy" id="459658"/>
    <lineage>
        <taxon>Bacteria</taxon>
        <taxon>Bacillati</taxon>
        <taxon>Actinomycetota</taxon>
        <taxon>Actinomycetes</taxon>
        <taxon>Kitasatosporales</taxon>
        <taxon>Streptomycetaceae</taxon>
        <taxon>Streptomyces</taxon>
        <taxon>Streptomyces violaceusniger group</taxon>
    </lineage>
</organism>
<protein>
    <submittedName>
        <fullName evidence="1">Uncharacterized protein</fullName>
    </submittedName>
</protein>
<reference evidence="1" key="1">
    <citation type="submission" date="2022-06" db="EMBL/GenBank/DDBJ databases">
        <title>WGS of actinobacteria.</title>
        <authorList>
            <person name="Thawai C."/>
        </authorList>
    </citation>
    <scope>NUCLEOTIDE SEQUENCE</scope>
    <source>
        <strain evidence="1">DSM 42010</strain>
    </source>
</reference>
<name>A0A9X2RVB6_STRMQ</name>
<evidence type="ECO:0000313" key="2">
    <source>
        <dbReference type="Proteomes" id="UP001142400"/>
    </source>
</evidence>
<gene>
    <name evidence="1" type="ORF">NQU54_22805</name>
</gene>
<proteinExistence type="predicted"/>
<accession>A0A9X2RVB6</accession>
<dbReference type="RefSeq" id="WP_257632702.1">
    <property type="nucleotide sequence ID" value="NZ_JANIIC010000027.1"/>
</dbReference>
<keyword evidence="2" id="KW-1185">Reference proteome</keyword>